<evidence type="ECO:0000256" key="1">
    <source>
        <dbReference type="SAM" id="MobiDB-lite"/>
    </source>
</evidence>
<proteinExistence type="predicted"/>
<evidence type="ECO:0000313" key="2">
    <source>
        <dbReference type="EMBL" id="CAI4218307.1"/>
    </source>
</evidence>
<dbReference type="EMBL" id="CALLCH030000017">
    <property type="protein sequence ID" value="CAI4218307.1"/>
    <property type="molecule type" value="Genomic_DNA"/>
</dbReference>
<name>A0A9P1MEG7_9PEZI</name>
<gene>
    <name evidence="2" type="ORF">PPNO1_LOCUS7897</name>
</gene>
<feature type="region of interest" description="Disordered" evidence="1">
    <location>
        <begin position="1"/>
        <end position="117"/>
    </location>
</feature>
<dbReference type="AlphaFoldDB" id="A0A9P1MEG7"/>
<dbReference type="Proteomes" id="UP000838763">
    <property type="component" value="Unassembled WGS sequence"/>
</dbReference>
<comment type="caution">
    <text evidence="2">The sequence shown here is derived from an EMBL/GenBank/DDBJ whole genome shotgun (WGS) entry which is preliminary data.</text>
</comment>
<accession>A0A9P1MEG7</accession>
<protein>
    <submittedName>
        <fullName evidence="2">Uncharacterized protein</fullName>
    </submittedName>
</protein>
<sequence length="117" mass="12134">MSREQSGKSLVLSVSPSPAGQSLSGPGEAVSEAKRPSAGSSRTEEAGWDQVAEPPNTGLGKETHAPAGNGHQKGAQPKMKGMTGVENLFLDGLMKQLESVHKEQGEMDSEDGDGDCE</sequence>
<feature type="compositionally biased region" description="Acidic residues" evidence="1">
    <location>
        <begin position="106"/>
        <end position="117"/>
    </location>
</feature>
<feature type="compositionally biased region" description="Polar residues" evidence="1">
    <location>
        <begin position="12"/>
        <end position="24"/>
    </location>
</feature>
<evidence type="ECO:0000313" key="3">
    <source>
        <dbReference type="Proteomes" id="UP000838763"/>
    </source>
</evidence>
<organism evidence="2 3">
    <name type="scientific">Parascedosporium putredinis</name>
    <dbReference type="NCBI Taxonomy" id="1442378"/>
    <lineage>
        <taxon>Eukaryota</taxon>
        <taxon>Fungi</taxon>
        <taxon>Dikarya</taxon>
        <taxon>Ascomycota</taxon>
        <taxon>Pezizomycotina</taxon>
        <taxon>Sordariomycetes</taxon>
        <taxon>Hypocreomycetidae</taxon>
        <taxon>Microascales</taxon>
        <taxon>Microascaceae</taxon>
        <taxon>Parascedosporium</taxon>
    </lineage>
</organism>
<reference evidence="2" key="1">
    <citation type="submission" date="2022-11" db="EMBL/GenBank/DDBJ databases">
        <authorList>
            <person name="Scott C."/>
            <person name="Bruce N."/>
        </authorList>
    </citation>
    <scope>NUCLEOTIDE SEQUENCE</scope>
</reference>
<keyword evidence="3" id="KW-1185">Reference proteome</keyword>